<evidence type="ECO:0000313" key="2">
    <source>
        <dbReference type="Proteomes" id="UP000068167"/>
    </source>
</evidence>
<dbReference type="Proteomes" id="UP000068167">
    <property type="component" value="Chromosome"/>
</dbReference>
<dbReference type="KEGG" id="mpk:VL20_3549"/>
<protein>
    <recommendedName>
        <fullName evidence="3">Phosphate transport ATP-binding protein PstB</fullName>
    </recommendedName>
</protein>
<evidence type="ECO:0008006" key="3">
    <source>
        <dbReference type="Google" id="ProtNLM"/>
    </source>
</evidence>
<proteinExistence type="predicted"/>
<keyword evidence="2" id="KW-1185">Reference proteome</keyword>
<accession>A0A0K1S332</accession>
<reference evidence="1 2" key="1">
    <citation type="journal article" date="2016" name="Stand. Genomic Sci.">
        <title>Complete genome sequence and genomic characterization of Microcystis panniformis FACHB 1757 by third-generation sequencing.</title>
        <authorList>
            <person name="Zhang J.Y."/>
            <person name="Guan R."/>
            <person name="Zhang H.J."/>
            <person name="Li H."/>
            <person name="Xiao P."/>
            <person name="Yu G.L."/>
            <person name="Du L."/>
            <person name="Cao D.M."/>
            <person name="Zhu B.C."/>
            <person name="Li R.H."/>
            <person name="Lu Z.H."/>
        </authorList>
    </citation>
    <scope>NUCLEOTIDE SEQUENCE [LARGE SCALE GENOMIC DNA]</scope>
    <source>
        <strain evidence="1 2">FACHB-1757</strain>
    </source>
</reference>
<evidence type="ECO:0000313" key="1">
    <source>
        <dbReference type="EMBL" id="AKV68552.1"/>
    </source>
</evidence>
<dbReference type="AlphaFoldDB" id="A0A0K1S332"/>
<dbReference type="PATRIC" id="fig|1638788.3.peg.3587"/>
<sequence>MSRDNSVISYQLSVISYQLSVISYQLSVISYQLSVISYQLSVISYQLSDLSFGSSRFCVISLTYHRSDRSLCPLCLCGSFHPLARKNVSYEYILPTKSKRAEFSVH</sequence>
<gene>
    <name evidence="1" type="ORF">VL20_3549</name>
</gene>
<name>A0A0K1S332_9CHRO</name>
<dbReference type="EMBL" id="CP011339">
    <property type="protein sequence ID" value="AKV68552.1"/>
    <property type="molecule type" value="Genomic_DNA"/>
</dbReference>
<organism evidence="1 2">
    <name type="scientific">Microcystis panniformis FACHB-1757</name>
    <dbReference type="NCBI Taxonomy" id="1638788"/>
    <lineage>
        <taxon>Bacteria</taxon>
        <taxon>Bacillati</taxon>
        <taxon>Cyanobacteriota</taxon>
        <taxon>Cyanophyceae</taxon>
        <taxon>Oscillatoriophycideae</taxon>
        <taxon>Chroococcales</taxon>
        <taxon>Microcystaceae</taxon>
        <taxon>Microcystis</taxon>
    </lineage>
</organism>